<keyword evidence="3" id="KW-1185">Reference proteome</keyword>
<feature type="transmembrane region" description="Helical" evidence="1">
    <location>
        <begin position="80"/>
        <end position="101"/>
    </location>
</feature>
<feature type="transmembrane region" description="Helical" evidence="1">
    <location>
        <begin position="12"/>
        <end position="33"/>
    </location>
</feature>
<evidence type="ECO:0000313" key="2">
    <source>
        <dbReference type="EnsemblProtists" id="EOD09744"/>
    </source>
</evidence>
<keyword evidence="1" id="KW-0812">Transmembrane</keyword>
<dbReference type="EnsemblProtists" id="EOD09744">
    <property type="protein sequence ID" value="EOD09744"/>
    <property type="gene ID" value="EMIHUDRAFT_216293"/>
</dbReference>
<organism evidence="2 3">
    <name type="scientific">Emiliania huxleyi (strain CCMP1516)</name>
    <dbReference type="NCBI Taxonomy" id="280463"/>
    <lineage>
        <taxon>Eukaryota</taxon>
        <taxon>Haptista</taxon>
        <taxon>Haptophyta</taxon>
        <taxon>Prymnesiophyceae</taxon>
        <taxon>Isochrysidales</taxon>
        <taxon>Noelaerhabdaceae</taxon>
        <taxon>Emiliania</taxon>
    </lineage>
</organism>
<feature type="transmembrane region" description="Helical" evidence="1">
    <location>
        <begin position="108"/>
        <end position="127"/>
    </location>
</feature>
<evidence type="ECO:0000256" key="1">
    <source>
        <dbReference type="SAM" id="Phobius"/>
    </source>
</evidence>
<dbReference type="Proteomes" id="UP000013827">
    <property type="component" value="Unassembled WGS sequence"/>
</dbReference>
<dbReference type="RefSeq" id="XP_005762173.1">
    <property type="nucleotide sequence ID" value="XM_005762116.1"/>
</dbReference>
<accession>A0A0D3IEQ9</accession>
<feature type="transmembrane region" description="Helical" evidence="1">
    <location>
        <begin position="139"/>
        <end position="157"/>
    </location>
</feature>
<evidence type="ECO:0008006" key="4">
    <source>
        <dbReference type="Google" id="ProtNLM"/>
    </source>
</evidence>
<evidence type="ECO:0000313" key="3">
    <source>
        <dbReference type="Proteomes" id="UP000013827"/>
    </source>
</evidence>
<sequence length="176" mass="19804">MGPPWHAIRRGVRLVWIVWTAFPPVAIMLWGIAKPEKMMDFQAQAFRPSEDHGFKLVPDAPIVVSHLDTSSYSASQKQCVFQYGEFYGSFWLGMLCMMAFARSPATERAVCITCFIYMAFVSNATWYQQANFFEGNLSFVFFDLLQGAIFLLLAFVVPNQTAEVKPLAKPLLEGGA</sequence>
<protein>
    <recommendedName>
        <fullName evidence="4">EXPERA domain-containing protein</fullName>
    </recommendedName>
</protein>
<dbReference type="AlphaFoldDB" id="A0A0D3IEQ9"/>
<reference evidence="2" key="2">
    <citation type="submission" date="2024-10" db="UniProtKB">
        <authorList>
            <consortium name="EnsemblProtists"/>
        </authorList>
    </citation>
    <scope>IDENTIFICATION</scope>
</reference>
<keyword evidence="1" id="KW-0472">Membrane</keyword>
<dbReference type="HOGENOM" id="CLU_1527988_0_0_1"/>
<dbReference type="PaxDb" id="2903-EOD09744"/>
<proteinExistence type="predicted"/>
<dbReference type="GeneID" id="17255995"/>
<reference evidence="3" key="1">
    <citation type="journal article" date="2013" name="Nature">
        <title>Pan genome of the phytoplankton Emiliania underpins its global distribution.</title>
        <authorList>
            <person name="Read B.A."/>
            <person name="Kegel J."/>
            <person name="Klute M.J."/>
            <person name="Kuo A."/>
            <person name="Lefebvre S.C."/>
            <person name="Maumus F."/>
            <person name="Mayer C."/>
            <person name="Miller J."/>
            <person name="Monier A."/>
            <person name="Salamov A."/>
            <person name="Young J."/>
            <person name="Aguilar M."/>
            <person name="Claverie J.M."/>
            <person name="Frickenhaus S."/>
            <person name="Gonzalez K."/>
            <person name="Herman E.K."/>
            <person name="Lin Y.C."/>
            <person name="Napier J."/>
            <person name="Ogata H."/>
            <person name="Sarno A.F."/>
            <person name="Shmutz J."/>
            <person name="Schroeder D."/>
            <person name="de Vargas C."/>
            <person name="Verret F."/>
            <person name="von Dassow P."/>
            <person name="Valentin K."/>
            <person name="Van de Peer Y."/>
            <person name="Wheeler G."/>
            <person name="Dacks J.B."/>
            <person name="Delwiche C.F."/>
            <person name="Dyhrman S.T."/>
            <person name="Glockner G."/>
            <person name="John U."/>
            <person name="Richards T."/>
            <person name="Worden A.Z."/>
            <person name="Zhang X."/>
            <person name="Grigoriev I.V."/>
            <person name="Allen A.E."/>
            <person name="Bidle K."/>
            <person name="Borodovsky M."/>
            <person name="Bowler C."/>
            <person name="Brownlee C."/>
            <person name="Cock J.M."/>
            <person name="Elias M."/>
            <person name="Gladyshev V.N."/>
            <person name="Groth M."/>
            <person name="Guda C."/>
            <person name="Hadaegh A."/>
            <person name="Iglesias-Rodriguez M.D."/>
            <person name="Jenkins J."/>
            <person name="Jones B.M."/>
            <person name="Lawson T."/>
            <person name="Leese F."/>
            <person name="Lindquist E."/>
            <person name="Lobanov A."/>
            <person name="Lomsadze A."/>
            <person name="Malik S.B."/>
            <person name="Marsh M.E."/>
            <person name="Mackinder L."/>
            <person name="Mock T."/>
            <person name="Mueller-Roeber B."/>
            <person name="Pagarete A."/>
            <person name="Parker M."/>
            <person name="Probert I."/>
            <person name="Quesneville H."/>
            <person name="Raines C."/>
            <person name="Rensing S.A."/>
            <person name="Riano-Pachon D.M."/>
            <person name="Richier S."/>
            <person name="Rokitta S."/>
            <person name="Shiraiwa Y."/>
            <person name="Soanes D.M."/>
            <person name="van der Giezen M."/>
            <person name="Wahlund T.M."/>
            <person name="Williams B."/>
            <person name="Wilson W."/>
            <person name="Wolfe G."/>
            <person name="Wurch L.L."/>
        </authorList>
    </citation>
    <scope>NUCLEOTIDE SEQUENCE</scope>
</reference>
<keyword evidence="1" id="KW-1133">Transmembrane helix</keyword>
<name>A0A0D3IEQ9_EMIH1</name>
<dbReference type="KEGG" id="ehx:EMIHUDRAFT_216293"/>